<accession>A5B533</accession>
<evidence type="ECO:0000313" key="1">
    <source>
        <dbReference type="EMBL" id="CAN65993.1"/>
    </source>
</evidence>
<evidence type="ECO:0000313" key="2">
    <source>
        <dbReference type="EMBL" id="CAN82854.1"/>
    </source>
</evidence>
<sequence length="91" mass="9750">MPPPVIPEKLKEWTHMVTRAVVFPGPFIRLVIRFGTAWHGGTTGLYSGQQSDSHHFPVSGKAVFADEKEIAVVVVGPPRSNLSGSGPRSSG</sequence>
<organism evidence="2">
    <name type="scientific">Vitis vinifera</name>
    <name type="common">Grape</name>
    <dbReference type="NCBI Taxonomy" id="29760"/>
    <lineage>
        <taxon>Eukaryota</taxon>
        <taxon>Viridiplantae</taxon>
        <taxon>Streptophyta</taxon>
        <taxon>Embryophyta</taxon>
        <taxon>Tracheophyta</taxon>
        <taxon>Spermatophyta</taxon>
        <taxon>Magnoliopsida</taxon>
        <taxon>eudicotyledons</taxon>
        <taxon>Gunneridae</taxon>
        <taxon>Pentapetalae</taxon>
        <taxon>rosids</taxon>
        <taxon>Vitales</taxon>
        <taxon>Vitaceae</taxon>
        <taxon>Viteae</taxon>
        <taxon>Vitis</taxon>
    </lineage>
</organism>
<dbReference type="EMBL" id="AM446904">
    <property type="protein sequence ID" value="CAN82854.1"/>
    <property type="molecule type" value="Genomic_DNA"/>
</dbReference>
<dbReference type="AlphaFoldDB" id="A5B533"/>
<dbReference type="EMBL" id="AM470652">
    <property type="protein sequence ID" value="CAN65993.1"/>
    <property type="molecule type" value="Genomic_DNA"/>
</dbReference>
<gene>
    <name evidence="2" type="ORF">VITISV_008527</name>
    <name evidence="1" type="ORF">VITISV_042152</name>
</gene>
<protein>
    <submittedName>
        <fullName evidence="2">Uncharacterized protein</fullName>
    </submittedName>
</protein>
<reference evidence="2" key="1">
    <citation type="journal article" date="2007" name="PLoS ONE">
        <title>The first genome sequence of an elite grapevine cultivar (Pinot noir Vitis vinifera L.): coping with a highly heterozygous genome.</title>
        <authorList>
            <person name="Velasco R."/>
            <person name="Zharkikh A."/>
            <person name="Troggio M."/>
            <person name="Cartwright D.A."/>
            <person name="Cestaro A."/>
            <person name="Pruss D."/>
            <person name="Pindo M."/>
            <person name="FitzGerald L.M."/>
            <person name="Vezzulli S."/>
            <person name="Reid J."/>
            <person name="Malacarne G."/>
            <person name="Iliev D."/>
            <person name="Coppola G."/>
            <person name="Wardell B."/>
            <person name="Micheletti D."/>
            <person name="Macalma T."/>
            <person name="Facci M."/>
            <person name="Mitchell J.T."/>
            <person name="Perazzolli M."/>
            <person name="Eldredge G."/>
            <person name="Gatto P."/>
            <person name="Oyzerski R."/>
            <person name="Moretto M."/>
            <person name="Gutin N."/>
            <person name="Stefanini M."/>
            <person name="Chen Y."/>
            <person name="Segala C."/>
            <person name="Davenport C."/>
            <person name="Dematte L."/>
            <person name="Mraz A."/>
            <person name="Battilana J."/>
            <person name="Stormo K."/>
            <person name="Costa F."/>
            <person name="Tao Q."/>
            <person name="Si-Ammour A."/>
            <person name="Harkins T."/>
            <person name="Lackey A."/>
            <person name="Perbost C."/>
            <person name="Taillon B."/>
            <person name="Stella A."/>
            <person name="Solovyev V."/>
            <person name="Fawcett J.A."/>
            <person name="Sterck L."/>
            <person name="Vandepoele K."/>
            <person name="Grando S.M."/>
            <person name="Toppo S."/>
            <person name="Moser C."/>
            <person name="Lanchbury J."/>
            <person name="Bogden R."/>
            <person name="Skolnick M."/>
            <person name="Sgaramella V."/>
            <person name="Bhatnagar S.K."/>
            <person name="Fontana P."/>
            <person name="Gutin A."/>
            <person name="Van de Peer Y."/>
            <person name="Salamini F."/>
            <person name="Viola R."/>
        </authorList>
    </citation>
    <scope>NUCLEOTIDE SEQUENCE</scope>
</reference>
<name>A5B533_VITVI</name>
<proteinExistence type="predicted"/>